<dbReference type="Gene3D" id="1.10.10.10">
    <property type="entry name" value="Winged helix-like DNA-binding domain superfamily/Winged helix DNA-binding domain"/>
    <property type="match status" value="1"/>
</dbReference>
<dbReference type="Pfam" id="PF21205">
    <property type="entry name" value="Rep3_C"/>
    <property type="match status" value="1"/>
</dbReference>
<dbReference type="EMBL" id="UFUZ01000001">
    <property type="protein sequence ID" value="SUX26741.1"/>
    <property type="molecule type" value="Genomic_DNA"/>
</dbReference>
<dbReference type="InterPro" id="IPR036390">
    <property type="entry name" value="WH_DNA-bd_sf"/>
</dbReference>
<dbReference type="AlphaFoldDB" id="A0A381EI91"/>
<evidence type="ECO:0000313" key="2">
    <source>
        <dbReference type="Proteomes" id="UP000254161"/>
    </source>
</evidence>
<reference evidence="1 2" key="1">
    <citation type="submission" date="2018-06" db="EMBL/GenBank/DDBJ databases">
        <authorList>
            <consortium name="Pathogen Informatics"/>
            <person name="Doyle S."/>
        </authorList>
    </citation>
    <scope>NUCLEOTIDE SEQUENCE [LARGE SCALE GENOMIC DNA]</scope>
    <source>
        <strain evidence="1 2">NCTC12264</strain>
    </source>
</reference>
<dbReference type="Proteomes" id="UP000254161">
    <property type="component" value="Unassembled WGS sequence"/>
</dbReference>
<gene>
    <name evidence="1" type="ORF">NCTC12264_00970</name>
</gene>
<protein>
    <submittedName>
        <fullName evidence="1">Putative RepE</fullName>
    </submittedName>
</protein>
<evidence type="ECO:0000313" key="1">
    <source>
        <dbReference type="EMBL" id="SUX26741.1"/>
    </source>
</evidence>
<dbReference type="SUPFAM" id="SSF46785">
    <property type="entry name" value="Winged helix' DNA-binding domain"/>
    <property type="match status" value="1"/>
</dbReference>
<sequence length="111" mass="13319">MEFTSYAYSMLNEFGNFMSFDMSEFCSFENKYTKTLFRLLKRYENSNLYLDKENPNVKIIKMNKNEFIKFMDPPSNYKMSHLDCFVLVPFLKELNGKSSSLKNLTYEKLYT</sequence>
<name>A0A381EI91_CAMUP</name>
<dbReference type="InterPro" id="IPR036388">
    <property type="entry name" value="WH-like_DNA-bd_sf"/>
</dbReference>
<accession>A0A381EI91</accession>
<organism evidence="1 2">
    <name type="scientific">Campylobacter upsaliensis</name>
    <dbReference type="NCBI Taxonomy" id="28080"/>
    <lineage>
        <taxon>Bacteria</taxon>
        <taxon>Pseudomonadati</taxon>
        <taxon>Campylobacterota</taxon>
        <taxon>Epsilonproteobacteria</taxon>
        <taxon>Campylobacterales</taxon>
        <taxon>Campylobacteraceae</taxon>
        <taxon>Campylobacter</taxon>
    </lineage>
</organism>
<proteinExistence type="predicted"/>